<keyword evidence="2" id="KW-1185">Reference proteome</keyword>
<name>A0ACB9M5V9_9MYRT</name>
<organism evidence="1 2">
    <name type="scientific">Melastoma candidum</name>
    <dbReference type="NCBI Taxonomy" id="119954"/>
    <lineage>
        <taxon>Eukaryota</taxon>
        <taxon>Viridiplantae</taxon>
        <taxon>Streptophyta</taxon>
        <taxon>Embryophyta</taxon>
        <taxon>Tracheophyta</taxon>
        <taxon>Spermatophyta</taxon>
        <taxon>Magnoliopsida</taxon>
        <taxon>eudicotyledons</taxon>
        <taxon>Gunneridae</taxon>
        <taxon>Pentapetalae</taxon>
        <taxon>rosids</taxon>
        <taxon>malvids</taxon>
        <taxon>Myrtales</taxon>
        <taxon>Melastomataceae</taxon>
        <taxon>Melastomatoideae</taxon>
        <taxon>Melastomateae</taxon>
        <taxon>Melastoma</taxon>
    </lineage>
</organism>
<sequence length="310" mass="34915">MGWKENSMSAILLLSEPFYIVSTVLLTLLLPLAFLLLSRLSSASYFLSVSHDSSSAVDPYPVCYLLSLFVDTNPTLLLTLLSSIGIATLVHSLAGVISPTRSMHQPSRLYLAWVLACASQLFVWSICLWFEQSLASAYDDSSLADEMGLLTQFMFFLGLHDTMIYWCRVIVKPIVDETVLGFRREERWAERAAVVASFGGLWWWRLREEVEAVAVVADVKMELLMGVGWVDSVSWWLYYLTVAIGMVRVVKACSHLGLCLISRGLRKRLGDGYYMIGFGVWRSCKDEMLTMRCPECDPTTIVLPVYMVQA</sequence>
<protein>
    <submittedName>
        <fullName evidence="1">Uncharacterized protein</fullName>
    </submittedName>
</protein>
<reference evidence="2" key="1">
    <citation type="journal article" date="2023" name="Front. Plant Sci.">
        <title>Chromosomal-level genome assembly of Melastoma candidum provides insights into trichome evolution.</title>
        <authorList>
            <person name="Zhong Y."/>
            <person name="Wu W."/>
            <person name="Sun C."/>
            <person name="Zou P."/>
            <person name="Liu Y."/>
            <person name="Dai S."/>
            <person name="Zhou R."/>
        </authorList>
    </citation>
    <scope>NUCLEOTIDE SEQUENCE [LARGE SCALE GENOMIC DNA]</scope>
</reference>
<dbReference type="Proteomes" id="UP001057402">
    <property type="component" value="Chromosome 10"/>
</dbReference>
<gene>
    <name evidence="1" type="ORF">MLD38_032972</name>
</gene>
<comment type="caution">
    <text evidence="1">The sequence shown here is derived from an EMBL/GenBank/DDBJ whole genome shotgun (WGS) entry which is preliminary data.</text>
</comment>
<proteinExistence type="predicted"/>
<evidence type="ECO:0000313" key="2">
    <source>
        <dbReference type="Proteomes" id="UP001057402"/>
    </source>
</evidence>
<evidence type="ECO:0000313" key="1">
    <source>
        <dbReference type="EMBL" id="KAI4319368.1"/>
    </source>
</evidence>
<accession>A0ACB9M5V9</accession>
<dbReference type="EMBL" id="CM042889">
    <property type="protein sequence ID" value="KAI4319368.1"/>
    <property type="molecule type" value="Genomic_DNA"/>
</dbReference>